<dbReference type="InterPro" id="IPR000792">
    <property type="entry name" value="Tscrpt_reg_LuxR_C"/>
</dbReference>
<dbReference type="AlphaFoldDB" id="A0A2P2C5L7"/>
<dbReference type="PROSITE" id="PS00622">
    <property type="entry name" value="HTH_LUXR_1"/>
    <property type="match status" value="1"/>
</dbReference>
<accession>A0A2P2C5L7</accession>
<organism evidence="5">
    <name type="scientific">metagenome</name>
    <dbReference type="NCBI Taxonomy" id="256318"/>
    <lineage>
        <taxon>unclassified sequences</taxon>
        <taxon>metagenomes</taxon>
    </lineage>
</organism>
<dbReference type="CDD" id="cd06170">
    <property type="entry name" value="LuxR_C_like"/>
    <property type="match status" value="1"/>
</dbReference>
<dbReference type="Gene3D" id="3.40.50.2300">
    <property type="match status" value="1"/>
</dbReference>
<dbReference type="SMART" id="SM00421">
    <property type="entry name" value="HTH_LUXR"/>
    <property type="match status" value="1"/>
</dbReference>
<dbReference type="PANTHER" id="PTHR44688">
    <property type="entry name" value="DNA-BINDING TRANSCRIPTIONAL ACTIVATOR DEVR_DOSR"/>
    <property type="match status" value="1"/>
</dbReference>
<dbReference type="PROSITE" id="PS50043">
    <property type="entry name" value="HTH_LUXR_2"/>
    <property type="match status" value="1"/>
</dbReference>
<dbReference type="PRINTS" id="PR00038">
    <property type="entry name" value="HTHLUXR"/>
</dbReference>
<evidence type="ECO:0000259" key="4">
    <source>
        <dbReference type="PROSITE" id="PS50043"/>
    </source>
</evidence>
<sequence>MDSVGASQDVVWVQIVTPQRVVELGMRAMLAGVSAPFTLSTTGPPVADPDVVLFDVICMQEGDTTELDRWLTDTDTTVIAIDRTLRPELGAQARARGVEWSIDLGISDADFVQVVKQAIDGTLADSDIAQEWDSSDYPGQDVGLTRRESSVLELVTRGYGNQQVADELFLSVNSVKSYIRSTYRKIGALTRAQAVAWAVRAGFAGESVTSDPEDSPASQ</sequence>
<dbReference type="Pfam" id="PF00196">
    <property type="entry name" value="GerE"/>
    <property type="match status" value="1"/>
</dbReference>
<dbReference type="EMBL" id="CZKA01000034">
    <property type="protein sequence ID" value="CUR57308.1"/>
    <property type="molecule type" value="Genomic_DNA"/>
</dbReference>
<evidence type="ECO:0000313" key="5">
    <source>
        <dbReference type="EMBL" id="CUR57308.1"/>
    </source>
</evidence>
<evidence type="ECO:0000256" key="3">
    <source>
        <dbReference type="ARBA" id="ARBA00023163"/>
    </source>
</evidence>
<gene>
    <name evidence="5" type="ORF">NOCA240044</name>
</gene>
<dbReference type="GO" id="GO:0006355">
    <property type="term" value="P:regulation of DNA-templated transcription"/>
    <property type="evidence" value="ECO:0007669"/>
    <property type="project" value="InterPro"/>
</dbReference>
<feature type="domain" description="HTH luxR-type" evidence="4">
    <location>
        <begin position="137"/>
        <end position="202"/>
    </location>
</feature>
<evidence type="ECO:0000256" key="1">
    <source>
        <dbReference type="ARBA" id="ARBA00023015"/>
    </source>
</evidence>
<dbReference type="GO" id="GO:0003677">
    <property type="term" value="F:DNA binding"/>
    <property type="evidence" value="ECO:0007669"/>
    <property type="project" value="UniProtKB-KW"/>
</dbReference>
<dbReference type="PANTHER" id="PTHR44688:SF16">
    <property type="entry name" value="DNA-BINDING TRANSCRIPTIONAL ACTIVATOR DEVR_DOSR"/>
    <property type="match status" value="1"/>
</dbReference>
<protein>
    <submittedName>
        <fullName evidence="5">Putative Regulatory protein, LuxR</fullName>
    </submittedName>
</protein>
<dbReference type="SUPFAM" id="SSF46894">
    <property type="entry name" value="C-terminal effector domain of the bipartite response regulators"/>
    <property type="match status" value="1"/>
</dbReference>
<reference evidence="5" key="1">
    <citation type="submission" date="2015-08" db="EMBL/GenBank/DDBJ databases">
        <authorList>
            <person name="Babu N.S."/>
            <person name="Beckwith C.J."/>
            <person name="Beseler K.G."/>
            <person name="Brison A."/>
            <person name="Carone J.V."/>
            <person name="Caskin T.P."/>
            <person name="Diamond M."/>
            <person name="Durham M.E."/>
            <person name="Foxe J.M."/>
            <person name="Go M."/>
            <person name="Henderson B.A."/>
            <person name="Jones I.B."/>
            <person name="McGettigan J.A."/>
            <person name="Micheletti S.J."/>
            <person name="Nasrallah M.E."/>
            <person name="Ortiz D."/>
            <person name="Piller C.R."/>
            <person name="Privatt S.R."/>
            <person name="Schneider S.L."/>
            <person name="Sharp S."/>
            <person name="Smith T.C."/>
            <person name="Stanton J.D."/>
            <person name="Ullery H.E."/>
            <person name="Wilson R.J."/>
            <person name="Serrano M.G."/>
            <person name="Buck G."/>
            <person name="Lee V."/>
            <person name="Wang Y."/>
            <person name="Carvalho R."/>
            <person name="Voegtly L."/>
            <person name="Shi R."/>
            <person name="Duckworth R."/>
            <person name="Johnson A."/>
            <person name="Loviza R."/>
            <person name="Walstead R."/>
            <person name="Shah Z."/>
            <person name="Kiflezghi M."/>
            <person name="Wade K."/>
            <person name="Ball S.L."/>
            <person name="Bradley K.W."/>
            <person name="Asai D.J."/>
            <person name="Bowman C.A."/>
            <person name="Russell D.A."/>
            <person name="Pope W.H."/>
            <person name="Jacobs-Sera D."/>
            <person name="Hendrix R.W."/>
            <person name="Hatfull G.F."/>
        </authorList>
    </citation>
    <scope>NUCLEOTIDE SEQUENCE</scope>
</reference>
<keyword evidence="3" id="KW-0804">Transcription</keyword>
<keyword evidence="1" id="KW-0805">Transcription regulation</keyword>
<dbReference type="InterPro" id="IPR016032">
    <property type="entry name" value="Sig_transdc_resp-reg_C-effctor"/>
</dbReference>
<proteinExistence type="predicted"/>
<keyword evidence="2" id="KW-0238">DNA-binding</keyword>
<evidence type="ECO:0000256" key="2">
    <source>
        <dbReference type="ARBA" id="ARBA00023125"/>
    </source>
</evidence>
<name>A0A2P2C5L7_9ZZZZ</name>